<keyword evidence="3" id="KW-0862">Zinc</keyword>
<dbReference type="Pfam" id="PF00628">
    <property type="entry name" value="PHD"/>
    <property type="match status" value="1"/>
</dbReference>
<evidence type="ECO:0000256" key="5">
    <source>
        <dbReference type="SAM" id="Coils"/>
    </source>
</evidence>
<dbReference type="RefSeq" id="XP_062701854.1">
    <property type="nucleotide sequence ID" value="XM_062845870.1"/>
</dbReference>
<evidence type="ECO:0000256" key="4">
    <source>
        <dbReference type="PROSITE-ProRule" id="PRU00146"/>
    </source>
</evidence>
<keyword evidence="1" id="KW-0479">Metal-binding</keyword>
<accession>A0ABM2A7Y5</accession>
<dbReference type="Proteomes" id="UP000069940">
    <property type="component" value="Unassembled WGS sequence"/>
</dbReference>
<dbReference type="PANTHER" id="PTHR47331">
    <property type="entry name" value="PHD-TYPE DOMAIN-CONTAINING PROTEIN"/>
    <property type="match status" value="1"/>
</dbReference>
<proteinExistence type="predicted"/>
<sequence>MFHKILSPLTNTRNYSFELLTTQKRVAIQKVRKLASPQITRRIYTMSIPPRQSMIRQTRSKTRAAKESANPNLQVEMESLEENHSSNSFEPSIIDVYGGDKFECGGCDKPNNFELYMVQCRGCARWYHFSCANVKQSTVRREAFACKLCIPPASSRTSRTTTSSMRRARIARELERLDEERKLMERMHDEEFALQEKARKDKFEHEKQYLAKRFDLLRQQDEQDGTSNSGSSRRSQHSHQGSHQNRVQDWVDDVARVSEGAGEQVPITTVVVNEKDFDPNVIVTNEGHASSTPLKAPSCNAGIGLIPPPPPLPVPLRLNDKSRELIATPRTTGSIAIGETADEDSESVIGAVGGTNRPRISPVLSFVDVVGPLDDLLNNPVVTKSKTGTIPKLQTRPPFEQWSSRTINNEYEKERVKENDVRRQRELDLIDQLNRLEMQKEDGFLKNRELEQQMKTREQEQEQLVLHKQRELVKMEQQLQHQKQEKENFVRQQQKVLKERDEELERLRRLEQEYNQYRRTKEYQREDDRVTTLRPPLVHSAAVMSKAAEYRDRAEPPRHEDICGNPVSDALLGGTQPHSHDVRLQHRSFDEPGINTPVGGRSDIDVESRAFASQDSVRPSQIQNPVLNPYLPVSTPPVVNNVAIPPQLTPTPQQLAARQVVNRELPIFAGDPIDWPLFISSYNHSTHACGYSDSEILLRLQRCLKGSAKEAVSSFLLHPTKVPQVVSTLQLLYGRPEQIVQSLIAKVRNTPAPKSERLDTLVSFGLVVQNLCGHLKAIGLENHLSNPVLLNELVEKLPTAVKFNWALHQSQLAVVDLSAFGEYMANVVSATSCVVSWNGVASKVAKDDRSKGKDRAYINTHTPNRE</sequence>
<evidence type="ECO:0000256" key="1">
    <source>
        <dbReference type="ARBA" id="ARBA00022723"/>
    </source>
</evidence>
<dbReference type="Gene3D" id="3.30.40.10">
    <property type="entry name" value="Zinc/RING finger domain, C3HC4 (zinc finger)"/>
    <property type="match status" value="1"/>
</dbReference>
<dbReference type="InterPro" id="IPR019786">
    <property type="entry name" value="Zinc_finger_PHD-type_CS"/>
</dbReference>
<evidence type="ECO:0000256" key="3">
    <source>
        <dbReference type="ARBA" id="ARBA00022833"/>
    </source>
</evidence>
<dbReference type="EnsemblMetazoa" id="AALFPA23_025309.R37757">
    <property type="protein sequence ID" value="AALFPA23_025309.P37757"/>
    <property type="gene ID" value="AALFPA23_025309"/>
</dbReference>
<dbReference type="InterPro" id="IPR013083">
    <property type="entry name" value="Znf_RING/FYVE/PHD"/>
</dbReference>
<dbReference type="SMART" id="SM00249">
    <property type="entry name" value="PHD"/>
    <property type="match status" value="1"/>
</dbReference>
<dbReference type="InterPro" id="IPR019787">
    <property type="entry name" value="Znf_PHD-finger"/>
</dbReference>
<feature type="coiled-coil region" evidence="5">
    <location>
        <begin position="433"/>
        <end position="527"/>
    </location>
</feature>
<feature type="compositionally biased region" description="Low complexity" evidence="6">
    <location>
        <begin position="227"/>
        <end position="245"/>
    </location>
</feature>
<dbReference type="InterPro" id="IPR011011">
    <property type="entry name" value="Znf_FYVE_PHD"/>
</dbReference>
<protein>
    <recommendedName>
        <fullName evidence="7">PHD-type domain-containing protein</fullName>
    </recommendedName>
</protein>
<feature type="region of interest" description="Disordered" evidence="6">
    <location>
        <begin position="214"/>
        <end position="248"/>
    </location>
</feature>
<evidence type="ECO:0000313" key="8">
    <source>
        <dbReference type="EnsemblMetazoa" id="AALFPA23_025309.P37757"/>
    </source>
</evidence>
<evidence type="ECO:0000256" key="2">
    <source>
        <dbReference type="ARBA" id="ARBA00022771"/>
    </source>
</evidence>
<dbReference type="PROSITE" id="PS50016">
    <property type="entry name" value="ZF_PHD_2"/>
    <property type="match status" value="1"/>
</dbReference>
<dbReference type="CDD" id="cd15489">
    <property type="entry name" value="PHD_SF"/>
    <property type="match status" value="1"/>
</dbReference>
<dbReference type="InterPro" id="IPR001965">
    <property type="entry name" value="Znf_PHD"/>
</dbReference>
<organism evidence="8 9">
    <name type="scientific">Aedes albopictus</name>
    <name type="common">Asian tiger mosquito</name>
    <name type="synonym">Stegomyia albopicta</name>
    <dbReference type="NCBI Taxonomy" id="7160"/>
    <lineage>
        <taxon>Eukaryota</taxon>
        <taxon>Metazoa</taxon>
        <taxon>Ecdysozoa</taxon>
        <taxon>Arthropoda</taxon>
        <taxon>Hexapoda</taxon>
        <taxon>Insecta</taxon>
        <taxon>Pterygota</taxon>
        <taxon>Neoptera</taxon>
        <taxon>Endopterygota</taxon>
        <taxon>Diptera</taxon>
        <taxon>Nematocera</taxon>
        <taxon>Culicoidea</taxon>
        <taxon>Culicidae</taxon>
        <taxon>Culicinae</taxon>
        <taxon>Aedini</taxon>
        <taxon>Aedes</taxon>
        <taxon>Stegomyia</taxon>
    </lineage>
</organism>
<dbReference type="GeneID" id="134285309"/>
<evidence type="ECO:0000259" key="7">
    <source>
        <dbReference type="PROSITE" id="PS50016"/>
    </source>
</evidence>
<evidence type="ECO:0000313" key="9">
    <source>
        <dbReference type="Proteomes" id="UP000069940"/>
    </source>
</evidence>
<keyword evidence="2 4" id="KW-0863">Zinc-finger</keyword>
<evidence type="ECO:0000256" key="6">
    <source>
        <dbReference type="SAM" id="MobiDB-lite"/>
    </source>
</evidence>
<keyword evidence="9" id="KW-1185">Reference proteome</keyword>
<name>A0ABM2A7Y5_AEDAL</name>
<keyword evidence="5" id="KW-0175">Coiled coil</keyword>
<dbReference type="SUPFAM" id="SSF57903">
    <property type="entry name" value="FYVE/PHD zinc finger"/>
    <property type="match status" value="1"/>
</dbReference>
<reference evidence="8" key="2">
    <citation type="submission" date="2025-05" db="UniProtKB">
        <authorList>
            <consortium name="EnsemblMetazoa"/>
        </authorList>
    </citation>
    <scope>IDENTIFICATION</scope>
    <source>
        <strain evidence="8">Foshan</strain>
    </source>
</reference>
<dbReference type="PROSITE" id="PS01359">
    <property type="entry name" value="ZF_PHD_1"/>
    <property type="match status" value="1"/>
</dbReference>
<feature type="domain" description="PHD-type" evidence="7">
    <location>
        <begin position="101"/>
        <end position="152"/>
    </location>
</feature>
<dbReference type="InterPro" id="IPR005312">
    <property type="entry name" value="DUF1759"/>
</dbReference>
<reference evidence="9" key="1">
    <citation type="journal article" date="2015" name="Proc. Natl. Acad. Sci. U.S.A.">
        <title>Genome sequence of the Asian Tiger mosquito, Aedes albopictus, reveals insights into its biology, genetics, and evolution.</title>
        <authorList>
            <person name="Chen X.G."/>
            <person name="Jiang X."/>
            <person name="Gu J."/>
            <person name="Xu M."/>
            <person name="Wu Y."/>
            <person name="Deng Y."/>
            <person name="Zhang C."/>
            <person name="Bonizzoni M."/>
            <person name="Dermauw W."/>
            <person name="Vontas J."/>
            <person name="Armbruster P."/>
            <person name="Huang X."/>
            <person name="Yang Y."/>
            <person name="Zhang H."/>
            <person name="He W."/>
            <person name="Peng H."/>
            <person name="Liu Y."/>
            <person name="Wu K."/>
            <person name="Chen J."/>
            <person name="Lirakis M."/>
            <person name="Topalis P."/>
            <person name="Van Leeuwen T."/>
            <person name="Hall A.B."/>
            <person name="Jiang X."/>
            <person name="Thorpe C."/>
            <person name="Mueller R.L."/>
            <person name="Sun C."/>
            <person name="Waterhouse R.M."/>
            <person name="Yan G."/>
            <person name="Tu Z.J."/>
            <person name="Fang X."/>
            <person name="James A.A."/>
        </authorList>
    </citation>
    <scope>NUCLEOTIDE SEQUENCE [LARGE SCALE GENOMIC DNA]</scope>
    <source>
        <strain evidence="9">Foshan</strain>
    </source>
</reference>
<dbReference type="Pfam" id="PF03564">
    <property type="entry name" value="DUF1759"/>
    <property type="match status" value="1"/>
</dbReference>